<evidence type="ECO:0000256" key="3">
    <source>
        <dbReference type="ARBA" id="ARBA00022833"/>
    </source>
</evidence>
<feature type="region of interest" description="Disordered" evidence="5">
    <location>
        <begin position="212"/>
        <end position="233"/>
    </location>
</feature>
<feature type="domain" description="C2H2-type" evidence="6">
    <location>
        <begin position="136"/>
        <end position="164"/>
    </location>
</feature>
<dbReference type="PANTHER" id="PTHR23235:SF120">
    <property type="entry name" value="KRUPPEL-LIKE FACTOR 15"/>
    <property type="match status" value="1"/>
</dbReference>
<dbReference type="Gene3D" id="3.30.160.60">
    <property type="entry name" value="Classic Zinc Finger"/>
    <property type="match status" value="6"/>
</dbReference>
<accession>A0A8S1FFK4</accession>
<feature type="domain" description="C2H2-type" evidence="6">
    <location>
        <begin position="336"/>
        <end position="365"/>
    </location>
</feature>
<dbReference type="SMART" id="SM00355">
    <property type="entry name" value="ZnF_C2H2"/>
    <property type="match status" value="7"/>
</dbReference>
<keyword evidence="3" id="KW-0862">Zinc</keyword>
<keyword evidence="2 4" id="KW-0863">Zinc-finger</keyword>
<comment type="caution">
    <text evidence="7">The sequence shown here is derived from an EMBL/GenBank/DDBJ whole genome shotgun (WGS) entry which is preliminary data.</text>
</comment>
<gene>
    <name evidence="7" type="ORF">CBOVIS_LOCUS12040</name>
</gene>
<dbReference type="AlphaFoldDB" id="A0A8S1FFK4"/>
<name>A0A8S1FFK4_9PELO</name>
<keyword evidence="1" id="KW-0479">Metal-binding</keyword>
<dbReference type="FunFam" id="3.30.160.60:FF:002343">
    <property type="entry name" value="Zinc finger protein 33A"/>
    <property type="match status" value="2"/>
</dbReference>
<evidence type="ECO:0000256" key="5">
    <source>
        <dbReference type="SAM" id="MobiDB-lite"/>
    </source>
</evidence>
<dbReference type="EMBL" id="CADEPM010000011">
    <property type="protein sequence ID" value="CAB3410521.1"/>
    <property type="molecule type" value="Genomic_DNA"/>
</dbReference>
<evidence type="ECO:0000313" key="8">
    <source>
        <dbReference type="Proteomes" id="UP000494206"/>
    </source>
</evidence>
<protein>
    <recommendedName>
        <fullName evidence="6">C2H2-type domain-containing protein</fullName>
    </recommendedName>
</protein>
<evidence type="ECO:0000256" key="1">
    <source>
        <dbReference type="ARBA" id="ARBA00022723"/>
    </source>
</evidence>
<dbReference type="PROSITE" id="PS50157">
    <property type="entry name" value="ZINC_FINGER_C2H2_2"/>
    <property type="match status" value="7"/>
</dbReference>
<evidence type="ECO:0000256" key="2">
    <source>
        <dbReference type="ARBA" id="ARBA00022771"/>
    </source>
</evidence>
<dbReference type="SUPFAM" id="SSF57667">
    <property type="entry name" value="beta-beta-alpha zinc fingers"/>
    <property type="match status" value="4"/>
</dbReference>
<reference evidence="7 8" key="1">
    <citation type="submission" date="2020-04" db="EMBL/GenBank/DDBJ databases">
        <authorList>
            <person name="Laetsch R D."/>
            <person name="Stevens L."/>
            <person name="Kumar S."/>
            <person name="Blaxter L. M."/>
        </authorList>
    </citation>
    <scope>NUCLEOTIDE SEQUENCE [LARGE SCALE GENOMIC DNA]</scope>
</reference>
<dbReference type="Proteomes" id="UP000494206">
    <property type="component" value="Unassembled WGS sequence"/>
</dbReference>
<feature type="compositionally biased region" description="Polar residues" evidence="5">
    <location>
        <begin position="40"/>
        <end position="51"/>
    </location>
</feature>
<dbReference type="GO" id="GO:0008270">
    <property type="term" value="F:zinc ion binding"/>
    <property type="evidence" value="ECO:0007669"/>
    <property type="project" value="UniProtKB-KW"/>
</dbReference>
<keyword evidence="8" id="KW-1185">Reference proteome</keyword>
<organism evidence="7 8">
    <name type="scientific">Caenorhabditis bovis</name>
    <dbReference type="NCBI Taxonomy" id="2654633"/>
    <lineage>
        <taxon>Eukaryota</taxon>
        <taxon>Metazoa</taxon>
        <taxon>Ecdysozoa</taxon>
        <taxon>Nematoda</taxon>
        <taxon>Chromadorea</taxon>
        <taxon>Rhabditida</taxon>
        <taxon>Rhabditina</taxon>
        <taxon>Rhabditomorpha</taxon>
        <taxon>Rhabditoidea</taxon>
        <taxon>Rhabditidae</taxon>
        <taxon>Peloderinae</taxon>
        <taxon>Caenorhabditis</taxon>
    </lineage>
</organism>
<evidence type="ECO:0000256" key="4">
    <source>
        <dbReference type="PROSITE-ProRule" id="PRU00042"/>
    </source>
</evidence>
<dbReference type="GO" id="GO:0000978">
    <property type="term" value="F:RNA polymerase II cis-regulatory region sequence-specific DNA binding"/>
    <property type="evidence" value="ECO:0007669"/>
    <property type="project" value="TreeGrafter"/>
</dbReference>
<dbReference type="PROSITE" id="PS00028">
    <property type="entry name" value="ZINC_FINGER_C2H2_1"/>
    <property type="match status" value="7"/>
</dbReference>
<dbReference type="Pfam" id="PF00096">
    <property type="entry name" value="zf-C2H2"/>
    <property type="match status" value="4"/>
</dbReference>
<evidence type="ECO:0000259" key="6">
    <source>
        <dbReference type="PROSITE" id="PS50157"/>
    </source>
</evidence>
<dbReference type="OrthoDB" id="40579at2759"/>
<evidence type="ECO:0000313" key="7">
    <source>
        <dbReference type="EMBL" id="CAB3410521.1"/>
    </source>
</evidence>
<feature type="domain" description="C2H2-type" evidence="6">
    <location>
        <begin position="80"/>
        <end position="107"/>
    </location>
</feature>
<feature type="domain" description="C2H2-type" evidence="6">
    <location>
        <begin position="108"/>
        <end position="135"/>
    </location>
</feature>
<dbReference type="PANTHER" id="PTHR23235">
    <property type="entry name" value="KRUEPPEL-LIKE TRANSCRIPTION FACTOR"/>
    <property type="match status" value="1"/>
</dbReference>
<dbReference type="InterPro" id="IPR013087">
    <property type="entry name" value="Znf_C2H2_type"/>
</dbReference>
<feature type="domain" description="C2H2-type" evidence="6">
    <location>
        <begin position="366"/>
        <end position="391"/>
    </location>
</feature>
<feature type="region of interest" description="Disordered" evidence="5">
    <location>
        <begin position="33"/>
        <end position="52"/>
    </location>
</feature>
<dbReference type="GO" id="GO:0000981">
    <property type="term" value="F:DNA-binding transcription factor activity, RNA polymerase II-specific"/>
    <property type="evidence" value="ECO:0007669"/>
    <property type="project" value="TreeGrafter"/>
</dbReference>
<proteinExistence type="predicted"/>
<sequence length="464" mass="53325">MSLDSVNDEIEVIASDEVLGSSATNDNFKEFEELEEDDWTSSQNEPSTSISAKYVREEPEKSVDFKRVKKRGNNRPKTISTCEICGIVLKYPSKIREHMRTHTGEKPFRCDICGLCFSQRSPMINHFRKHMGDFPYQCSFGCGKRFVNNARKNAHELRHIGLTRQGPPRPHLKPPRRLICPNLVPDEPRDPNLPNSAVANFEDIVITDELERQEAESISSKKPENSETKRDRLVETNKRIDEVIDSVLSKCLLTAPSVDEKKHEMLKRPYLARRPTTIAQCKICGIMIKHPSKIQAHVRTHTGEKPYQCGECGLFLTKSTSLKIHIRRKHTLEKPFECEWECGMSFVSEACRNEHQKIVHSGYKRYECLLDGCRETFSRRSYLMRHRANVHGEVFTQIFDPEEVAEQEAADLVGEQMPPSIIMLENDGKPAFGELMEILQPNDEYDEEEFVEAENLNYSALDPK</sequence>
<feature type="domain" description="C2H2-type" evidence="6">
    <location>
        <begin position="307"/>
        <end position="335"/>
    </location>
</feature>
<feature type="domain" description="C2H2-type" evidence="6">
    <location>
        <begin position="279"/>
        <end position="306"/>
    </location>
</feature>
<dbReference type="InterPro" id="IPR036236">
    <property type="entry name" value="Znf_C2H2_sf"/>
</dbReference>